<protein>
    <submittedName>
        <fullName evidence="1">Uncharacterized protein</fullName>
    </submittedName>
</protein>
<evidence type="ECO:0000313" key="1">
    <source>
        <dbReference type="EMBL" id="RZC64593.1"/>
    </source>
</evidence>
<accession>A0A4Y7JU36</accession>
<sequence>MVSPSKSVHPQSLGGWYFKFVEYHLRLMGRNSVLPQVRTLLDAKLFFFPHDDTQKPPACAPRTTGAGPGVVGVHGSYVDADTKLRFVNFKRFMRSSKEVEEPFIHASQARQEVAH</sequence>
<name>A0A4Y7JU36_PAPSO</name>
<dbReference type="Proteomes" id="UP000316621">
    <property type="component" value="Chromosome 6"/>
</dbReference>
<dbReference type="AlphaFoldDB" id="A0A4Y7JU36"/>
<dbReference type="EMBL" id="CM010720">
    <property type="protein sequence ID" value="RZC64593.1"/>
    <property type="molecule type" value="Genomic_DNA"/>
</dbReference>
<proteinExistence type="predicted"/>
<evidence type="ECO:0000313" key="2">
    <source>
        <dbReference type="Proteomes" id="UP000316621"/>
    </source>
</evidence>
<reference evidence="1 2" key="1">
    <citation type="journal article" date="2018" name="Science">
        <title>The opium poppy genome and morphinan production.</title>
        <authorList>
            <person name="Guo L."/>
            <person name="Winzer T."/>
            <person name="Yang X."/>
            <person name="Li Y."/>
            <person name="Ning Z."/>
            <person name="He Z."/>
            <person name="Teodor R."/>
            <person name="Lu Y."/>
            <person name="Bowser T.A."/>
            <person name="Graham I.A."/>
            <person name="Ye K."/>
        </authorList>
    </citation>
    <scope>NUCLEOTIDE SEQUENCE [LARGE SCALE GENOMIC DNA]</scope>
    <source>
        <strain evidence="2">cv. HN1</strain>
        <tissue evidence="1">Leaves</tissue>
    </source>
</reference>
<keyword evidence="2" id="KW-1185">Reference proteome</keyword>
<dbReference type="Gramene" id="RZC64593">
    <property type="protein sequence ID" value="RZC64593"/>
    <property type="gene ID" value="C5167_008287"/>
</dbReference>
<organism evidence="1 2">
    <name type="scientific">Papaver somniferum</name>
    <name type="common">Opium poppy</name>
    <dbReference type="NCBI Taxonomy" id="3469"/>
    <lineage>
        <taxon>Eukaryota</taxon>
        <taxon>Viridiplantae</taxon>
        <taxon>Streptophyta</taxon>
        <taxon>Embryophyta</taxon>
        <taxon>Tracheophyta</taxon>
        <taxon>Spermatophyta</taxon>
        <taxon>Magnoliopsida</taxon>
        <taxon>Ranunculales</taxon>
        <taxon>Papaveraceae</taxon>
        <taxon>Papaveroideae</taxon>
        <taxon>Papaver</taxon>
    </lineage>
</organism>
<gene>
    <name evidence="1" type="ORF">C5167_008287</name>
</gene>